<keyword evidence="7" id="KW-0408">Iron</keyword>
<dbReference type="PANTHER" id="PTHR11061">
    <property type="entry name" value="RNA M5U METHYLTRANSFERASE"/>
    <property type="match status" value="1"/>
</dbReference>
<accession>A0A6G9IC42</accession>
<dbReference type="InterPro" id="IPR030391">
    <property type="entry name" value="MeTrfase_TrmA_CS"/>
</dbReference>
<keyword evidence="1" id="KW-0004">4Fe-4S</keyword>
<dbReference type="Gene3D" id="2.40.50.1070">
    <property type="match status" value="1"/>
</dbReference>
<dbReference type="FunCoup" id="A0A6G9IC42">
    <property type="interactions" value="63"/>
</dbReference>
<evidence type="ECO:0000256" key="6">
    <source>
        <dbReference type="ARBA" id="ARBA00022723"/>
    </source>
</evidence>
<dbReference type="PANTHER" id="PTHR11061:SF30">
    <property type="entry name" value="TRNA (URACIL(54)-C(5))-METHYLTRANSFERASE"/>
    <property type="match status" value="1"/>
</dbReference>
<dbReference type="Proteomes" id="UP000501168">
    <property type="component" value="Chromosome"/>
</dbReference>
<sequence length="380" mass="43179">MTIQCDYYAKKQCLSCQWLAKPYTKQIEVKQHNLSDKLKSFHPELILSPVVSELFHFRNKAKMVVTGTVEKPILGIINHEQQGIDLCHCPLYERGIAETLELLKGFIKKNSLVPYNINKKKGELKFIILTVHQTKIMLRFVLRSENMVEQIRVVLPELQQLIPNLVVVSANIQPKHAAILEGEQEIILTENGVLPVMLNQIPLFIRPQSFFQTNTNVAEKLYQTANEWIDELNCSSQQVQSIWDLFCGVGGFGLHCTKPNMRLTGIEINQEAIACAKKSAEQLGLSHTDFRSLDSTAFALAQQDIPDLVLVNPPRRGIGKVLAEYLQQVAPKYILYSSCNPDSLGQDLLSLTNYQLNKVQLFDMFPHTEHMEVMVLLIKK</sequence>
<dbReference type="AlphaFoldDB" id="A0A6G9IC42"/>
<dbReference type="GO" id="GO:0070475">
    <property type="term" value="P:rRNA base methylation"/>
    <property type="evidence" value="ECO:0007669"/>
    <property type="project" value="TreeGrafter"/>
</dbReference>
<feature type="binding site" evidence="10">
    <location>
        <position position="212"/>
    </location>
    <ligand>
        <name>S-adenosyl-L-methionine</name>
        <dbReference type="ChEBI" id="CHEBI:59789"/>
    </ligand>
</feature>
<name>A0A6G9IC42_9GAMM</name>
<dbReference type="GO" id="GO:0070041">
    <property type="term" value="F:rRNA (uridine-C5-)-methyltransferase activity"/>
    <property type="evidence" value="ECO:0007669"/>
    <property type="project" value="TreeGrafter"/>
</dbReference>
<evidence type="ECO:0000256" key="11">
    <source>
        <dbReference type="PROSITE-ProRule" id="PRU10015"/>
    </source>
</evidence>
<dbReference type="EC" id="2.1.1.189" evidence="9"/>
<dbReference type="NCBIfam" id="TIGR02085">
    <property type="entry name" value="meth_trns_rumB"/>
    <property type="match status" value="1"/>
</dbReference>
<gene>
    <name evidence="12" type="primary">rlmC</name>
    <name evidence="12" type="ORF">IPMB12_08975</name>
</gene>
<dbReference type="GO" id="GO:0046872">
    <property type="term" value="F:metal ion binding"/>
    <property type="evidence" value="ECO:0007669"/>
    <property type="project" value="UniProtKB-KW"/>
</dbReference>
<feature type="binding site" evidence="10">
    <location>
        <position position="246"/>
    </location>
    <ligand>
        <name>S-adenosyl-L-methionine</name>
        <dbReference type="ChEBI" id="CHEBI:59789"/>
    </ligand>
</feature>
<keyword evidence="4 10" id="KW-0808">Transferase</keyword>
<feature type="active site" evidence="11">
    <location>
        <position position="339"/>
    </location>
</feature>
<evidence type="ECO:0000256" key="2">
    <source>
        <dbReference type="ARBA" id="ARBA00022552"/>
    </source>
</evidence>
<keyword evidence="2" id="KW-0698">rRNA processing</keyword>
<dbReference type="Pfam" id="PF05958">
    <property type="entry name" value="tRNA_U5-meth_tr"/>
    <property type="match status" value="1"/>
</dbReference>
<organism evidence="12 13">
    <name type="scientific">Zophobihabitans entericus</name>
    <dbReference type="NCBI Taxonomy" id="1635327"/>
    <lineage>
        <taxon>Bacteria</taxon>
        <taxon>Pseudomonadati</taxon>
        <taxon>Pseudomonadota</taxon>
        <taxon>Gammaproteobacteria</taxon>
        <taxon>Orbales</taxon>
        <taxon>Orbaceae</taxon>
        <taxon>Zophobihabitans</taxon>
    </lineage>
</organism>
<evidence type="ECO:0000256" key="8">
    <source>
        <dbReference type="ARBA" id="ARBA00023014"/>
    </source>
</evidence>
<dbReference type="PROSITE" id="PS01231">
    <property type="entry name" value="TRMA_2"/>
    <property type="match status" value="1"/>
</dbReference>
<dbReference type="KEGG" id="orb:IPMB12_08975"/>
<comment type="similarity">
    <text evidence="10">Belongs to the class I-like SAM-binding methyltransferase superfamily. RNA M5U methyltransferase family.</text>
</comment>
<dbReference type="InterPro" id="IPR030390">
    <property type="entry name" value="MeTrfase_TrmA_AS"/>
</dbReference>
<evidence type="ECO:0000256" key="5">
    <source>
        <dbReference type="ARBA" id="ARBA00022691"/>
    </source>
</evidence>
<feature type="binding site" evidence="10">
    <location>
        <position position="267"/>
    </location>
    <ligand>
        <name>S-adenosyl-L-methionine</name>
        <dbReference type="ChEBI" id="CHEBI:59789"/>
    </ligand>
</feature>
<protein>
    <recommendedName>
        <fullName evidence="9">23S rRNA (uracil(747)-C(5))-methyltransferase RlmC</fullName>
        <ecNumber evidence="9">2.1.1.189</ecNumber>
    </recommendedName>
</protein>
<keyword evidence="3 10" id="KW-0489">Methyltransferase</keyword>
<dbReference type="InterPro" id="IPR010280">
    <property type="entry name" value="U5_MeTrfase_fam"/>
</dbReference>
<evidence type="ECO:0000313" key="12">
    <source>
        <dbReference type="EMBL" id="QIQ21801.1"/>
    </source>
</evidence>
<evidence type="ECO:0000313" key="13">
    <source>
        <dbReference type="Proteomes" id="UP000501168"/>
    </source>
</evidence>
<evidence type="ECO:0000256" key="10">
    <source>
        <dbReference type="PROSITE-ProRule" id="PRU01024"/>
    </source>
</evidence>
<keyword evidence="8" id="KW-0411">Iron-sulfur</keyword>
<keyword evidence="13" id="KW-1185">Reference proteome</keyword>
<feature type="binding site" evidence="10">
    <location>
        <position position="312"/>
    </location>
    <ligand>
        <name>S-adenosyl-L-methionine</name>
        <dbReference type="ChEBI" id="CHEBI:59789"/>
    </ligand>
</feature>
<dbReference type="CDD" id="cd02440">
    <property type="entry name" value="AdoMet_MTases"/>
    <property type="match status" value="1"/>
</dbReference>
<dbReference type="GO" id="GO:0051539">
    <property type="term" value="F:4 iron, 4 sulfur cluster binding"/>
    <property type="evidence" value="ECO:0007669"/>
    <property type="project" value="UniProtKB-KW"/>
</dbReference>
<evidence type="ECO:0000256" key="4">
    <source>
        <dbReference type="ARBA" id="ARBA00022679"/>
    </source>
</evidence>
<dbReference type="InterPro" id="IPR029063">
    <property type="entry name" value="SAM-dependent_MTases_sf"/>
</dbReference>
<proteinExistence type="inferred from homology"/>
<dbReference type="PROSITE" id="PS51687">
    <property type="entry name" value="SAM_MT_RNA_M5U"/>
    <property type="match status" value="1"/>
</dbReference>
<keyword evidence="5 10" id="KW-0949">S-adenosyl-L-methionine</keyword>
<keyword evidence="6" id="KW-0479">Metal-binding</keyword>
<dbReference type="EMBL" id="CP050253">
    <property type="protein sequence ID" value="QIQ21801.1"/>
    <property type="molecule type" value="Genomic_DNA"/>
</dbReference>
<dbReference type="PROSITE" id="PS01230">
    <property type="entry name" value="TRMA_1"/>
    <property type="match status" value="1"/>
</dbReference>
<dbReference type="Gene3D" id="3.40.50.150">
    <property type="entry name" value="Vaccinia Virus protein VP39"/>
    <property type="match status" value="1"/>
</dbReference>
<evidence type="ECO:0000256" key="1">
    <source>
        <dbReference type="ARBA" id="ARBA00022485"/>
    </source>
</evidence>
<dbReference type="InterPro" id="IPR011825">
    <property type="entry name" value="23SrRNA_MeTrfase_RlmC"/>
</dbReference>
<dbReference type="SUPFAM" id="SSF53335">
    <property type="entry name" value="S-adenosyl-L-methionine-dependent methyltransferases"/>
    <property type="match status" value="1"/>
</dbReference>
<dbReference type="InParanoid" id="A0A6G9IC42"/>
<feature type="active site" description="Nucleophile" evidence="10">
    <location>
        <position position="339"/>
    </location>
</feature>
<evidence type="ECO:0000256" key="9">
    <source>
        <dbReference type="NCBIfam" id="TIGR02085"/>
    </source>
</evidence>
<evidence type="ECO:0000256" key="7">
    <source>
        <dbReference type="ARBA" id="ARBA00023004"/>
    </source>
</evidence>
<evidence type="ECO:0000256" key="3">
    <source>
        <dbReference type="ARBA" id="ARBA00022603"/>
    </source>
</evidence>
<reference evidence="12 13" key="1">
    <citation type="submission" date="2020-03" db="EMBL/GenBank/DDBJ databases">
        <title>Complete genome sequence of Orbus sp. IPMB12 (BCRC 80908).</title>
        <authorList>
            <person name="Lo W.-S."/>
            <person name="Chang T.-H."/>
            <person name="Kuo C.-H."/>
        </authorList>
    </citation>
    <scope>NUCLEOTIDE SEQUENCE [LARGE SCALE GENOMIC DNA]</scope>
    <source>
        <strain evidence="12 13">IPMB12</strain>
    </source>
</reference>